<keyword evidence="2" id="KW-0472">Membrane</keyword>
<feature type="compositionally biased region" description="Low complexity" evidence="1">
    <location>
        <begin position="33"/>
        <end position="43"/>
    </location>
</feature>
<keyword evidence="5" id="KW-1185">Reference proteome</keyword>
<proteinExistence type="predicted"/>
<feature type="compositionally biased region" description="Polar residues" evidence="1">
    <location>
        <begin position="127"/>
        <end position="146"/>
    </location>
</feature>
<sequence length="388" mass="41694">MRDVLKLVRLALTAAIVTAIAVRLRRRARMTGEEPALPAAAPESGSRRTHGRWGRRVGQRMGSPMGLVWAAIAAIVAVTLAAALVPTDAQQAAAAAWRRYQAEQAEFDSALPVSPAQPPTAAAQEWGQPSPQASAQVSMGSGQETAAAQWPAQSPVASVPASPAPDGQAGGSPAAGIPDPRCSPAPRPVTVRPIDPRVARAVDRQWRRIERWLRANAPRTYRTLGAPGRTRTIAVAESQMGVDFPDDLRASLLRHNGSKGLLGFGFGYDGAVNLGTREIRDAWRHLCRWDGTDAGTDPATEPWNGRMVPFMHFGDRDGADMAYAVVDSVERKVGWDDTISGMAPRLPSYYALMRTVADALEQGAEIDGRRPAVKRGVLRWDNVRNGNS</sequence>
<feature type="transmembrane region" description="Helical" evidence="2">
    <location>
        <begin position="6"/>
        <end position="24"/>
    </location>
</feature>
<feature type="domain" description="Knr4/Smi1-like" evidence="3">
    <location>
        <begin position="228"/>
        <end position="362"/>
    </location>
</feature>
<evidence type="ECO:0000256" key="1">
    <source>
        <dbReference type="SAM" id="MobiDB-lite"/>
    </source>
</evidence>
<dbReference type="Proteomes" id="UP001500630">
    <property type="component" value="Unassembled WGS sequence"/>
</dbReference>
<dbReference type="InterPro" id="IPR018958">
    <property type="entry name" value="Knr4/Smi1-like_dom"/>
</dbReference>
<evidence type="ECO:0000256" key="2">
    <source>
        <dbReference type="SAM" id="Phobius"/>
    </source>
</evidence>
<comment type="caution">
    <text evidence="4">The sequence shown here is derived from an EMBL/GenBank/DDBJ whole genome shotgun (WGS) entry which is preliminary data.</text>
</comment>
<gene>
    <name evidence="4" type="ORF">GCM10022419_038840</name>
</gene>
<keyword evidence="2" id="KW-1133">Transmembrane helix</keyword>
<evidence type="ECO:0000259" key="3">
    <source>
        <dbReference type="SMART" id="SM00860"/>
    </source>
</evidence>
<feature type="compositionally biased region" description="Low complexity" evidence="1">
    <location>
        <begin position="151"/>
        <end position="165"/>
    </location>
</feature>
<reference evidence="5" key="1">
    <citation type="journal article" date="2019" name="Int. J. Syst. Evol. Microbiol.">
        <title>The Global Catalogue of Microorganisms (GCM) 10K type strain sequencing project: providing services to taxonomists for standard genome sequencing and annotation.</title>
        <authorList>
            <consortium name="The Broad Institute Genomics Platform"/>
            <consortium name="The Broad Institute Genome Sequencing Center for Infectious Disease"/>
            <person name="Wu L."/>
            <person name="Ma J."/>
        </authorList>
    </citation>
    <scope>NUCLEOTIDE SEQUENCE [LARGE SCALE GENOMIC DNA]</scope>
    <source>
        <strain evidence="5">JCM 17326</strain>
    </source>
</reference>
<evidence type="ECO:0000313" key="5">
    <source>
        <dbReference type="Proteomes" id="UP001500630"/>
    </source>
</evidence>
<protein>
    <recommendedName>
        <fullName evidence="3">Knr4/Smi1-like domain-containing protein</fullName>
    </recommendedName>
</protein>
<accession>A0ABP6WR71</accession>
<evidence type="ECO:0000313" key="4">
    <source>
        <dbReference type="EMBL" id="GAA3554684.1"/>
    </source>
</evidence>
<name>A0ABP6WR71_9ACTN</name>
<feature type="compositionally biased region" description="Basic residues" evidence="1">
    <location>
        <begin position="47"/>
        <end position="57"/>
    </location>
</feature>
<feature type="region of interest" description="Disordered" evidence="1">
    <location>
        <begin position="31"/>
        <end position="57"/>
    </location>
</feature>
<dbReference type="SMART" id="SM00860">
    <property type="entry name" value="SMI1_KNR4"/>
    <property type="match status" value="1"/>
</dbReference>
<keyword evidence="2" id="KW-0812">Transmembrane</keyword>
<feature type="transmembrane region" description="Helical" evidence="2">
    <location>
        <begin position="65"/>
        <end position="85"/>
    </location>
</feature>
<dbReference type="EMBL" id="BAABDQ010000007">
    <property type="protein sequence ID" value="GAA3554684.1"/>
    <property type="molecule type" value="Genomic_DNA"/>
</dbReference>
<organism evidence="4 5">
    <name type="scientific">Nonomuraea rosea</name>
    <dbReference type="NCBI Taxonomy" id="638574"/>
    <lineage>
        <taxon>Bacteria</taxon>
        <taxon>Bacillati</taxon>
        <taxon>Actinomycetota</taxon>
        <taxon>Actinomycetes</taxon>
        <taxon>Streptosporangiales</taxon>
        <taxon>Streptosporangiaceae</taxon>
        <taxon>Nonomuraea</taxon>
    </lineage>
</organism>
<feature type="region of interest" description="Disordered" evidence="1">
    <location>
        <begin position="108"/>
        <end position="191"/>
    </location>
</feature>
<dbReference type="Pfam" id="PF09346">
    <property type="entry name" value="SMI1_KNR4"/>
    <property type="match status" value="1"/>
</dbReference>